<accession>A0ABS1X0S0</accession>
<evidence type="ECO:0000313" key="8">
    <source>
        <dbReference type="Proteomes" id="UP000661077"/>
    </source>
</evidence>
<feature type="transmembrane region" description="Helical" evidence="5">
    <location>
        <begin position="251"/>
        <end position="273"/>
    </location>
</feature>
<evidence type="ECO:0000313" key="7">
    <source>
        <dbReference type="EMBL" id="MBM0106835.1"/>
    </source>
</evidence>
<evidence type="ECO:0000259" key="6">
    <source>
        <dbReference type="PROSITE" id="PS50801"/>
    </source>
</evidence>
<keyword evidence="4 5" id="KW-0472">Membrane</keyword>
<keyword evidence="2 5" id="KW-0812">Transmembrane</keyword>
<dbReference type="Pfam" id="PF00916">
    <property type="entry name" value="Sulfate_transp"/>
    <property type="match status" value="1"/>
</dbReference>
<protein>
    <submittedName>
        <fullName evidence="7">SulP family inorganic anion transporter</fullName>
    </submittedName>
</protein>
<dbReference type="RefSeq" id="WP_203168950.1">
    <property type="nucleotide sequence ID" value="NZ_JAEVLS010000004.1"/>
</dbReference>
<dbReference type="InterPro" id="IPR011547">
    <property type="entry name" value="SLC26A/SulP_dom"/>
</dbReference>
<evidence type="ECO:0000256" key="4">
    <source>
        <dbReference type="ARBA" id="ARBA00023136"/>
    </source>
</evidence>
<reference evidence="7 8" key="1">
    <citation type="journal article" date="2021" name="Int. J. Syst. Evol. Microbiol.">
        <title>Steroidobacter gossypii sp. nov., isolated from soil of cotton cropping field.</title>
        <authorList>
            <person name="Huang R."/>
            <person name="Yang S."/>
            <person name="Zhen C."/>
            <person name="Liu W."/>
        </authorList>
    </citation>
    <scope>NUCLEOTIDE SEQUENCE [LARGE SCALE GENOMIC DNA]</scope>
    <source>
        <strain evidence="7 8">S1-65</strain>
    </source>
</reference>
<dbReference type="EMBL" id="JAEVLS010000004">
    <property type="protein sequence ID" value="MBM0106835.1"/>
    <property type="molecule type" value="Genomic_DNA"/>
</dbReference>
<dbReference type="InterPro" id="IPR002645">
    <property type="entry name" value="STAS_dom"/>
</dbReference>
<comment type="caution">
    <text evidence="7">The sequence shown here is derived from an EMBL/GenBank/DDBJ whole genome shotgun (WGS) entry which is preliminary data.</text>
</comment>
<name>A0ABS1X0S0_9GAMM</name>
<dbReference type="InterPro" id="IPR001902">
    <property type="entry name" value="SLC26A/SulP_fam"/>
</dbReference>
<feature type="transmembrane region" description="Helical" evidence="5">
    <location>
        <begin position="164"/>
        <end position="188"/>
    </location>
</feature>
<keyword evidence="8" id="KW-1185">Reference proteome</keyword>
<evidence type="ECO:0000256" key="1">
    <source>
        <dbReference type="ARBA" id="ARBA00004141"/>
    </source>
</evidence>
<dbReference type="PANTHER" id="PTHR11814">
    <property type="entry name" value="SULFATE TRANSPORTER"/>
    <property type="match status" value="1"/>
</dbReference>
<sequence>MTSGTSPTGALSRQNVFVRDLTASIVVFLVAMPLCMGIAVASGVPPEKGLITGIIGGIVVGALAGSPLQVSGPAAGLAVIVFELVRQYGMMALGPILLIAGAIQFFAGVARLGGWFRAISPAVVHGMLAGIGILILIGQFHVLFDDLPKPNGVENLLAIPVSLWRLFTESHSTASAFTAGIITILSMLAWERFRPTSMRLIPGALVGVVLATLVAYGLQLNLTRVNVPESIFSSLSWPTWAGFTDLLSPQFIATALAVAFIASAETLLSAAAVDRMHDGVRTDYNKELRAQGVGNFLCGAVGALPMTGVIVRSSANVQAGAMTRASTIMHGVWILAFVLGLPWLLREIPMASLAGVLVVTGWRLVSLDHVKHLYQHYGVMPALIWASTLFMVVTTDLLTGVLTGLVLSLVELLPHLRNLKLDVQVDRHDAHVELQLQGRATFLSLPGLTNILDNLPRDSRVRLNLAGLAQLDHTCAEVLADWIQRRRKAGTQLEVAGVDHQHASNLHRRLLEVATA</sequence>
<feature type="transmembrane region" description="Helical" evidence="5">
    <location>
        <begin position="88"/>
        <end position="110"/>
    </location>
</feature>
<comment type="subcellular location">
    <subcellularLocation>
        <location evidence="1">Membrane</location>
        <topology evidence="1">Multi-pass membrane protein</topology>
    </subcellularLocation>
</comment>
<feature type="transmembrane region" description="Helical" evidence="5">
    <location>
        <begin position="200"/>
        <end position="218"/>
    </location>
</feature>
<feature type="domain" description="STAS" evidence="6">
    <location>
        <begin position="421"/>
        <end position="516"/>
    </location>
</feature>
<feature type="transmembrane region" description="Helical" evidence="5">
    <location>
        <begin position="382"/>
        <end position="410"/>
    </location>
</feature>
<evidence type="ECO:0000256" key="3">
    <source>
        <dbReference type="ARBA" id="ARBA00022989"/>
    </source>
</evidence>
<dbReference type="Gene3D" id="3.30.750.24">
    <property type="entry name" value="STAS domain"/>
    <property type="match status" value="1"/>
</dbReference>
<dbReference type="Proteomes" id="UP000661077">
    <property type="component" value="Unassembled WGS sequence"/>
</dbReference>
<dbReference type="PROSITE" id="PS50801">
    <property type="entry name" value="STAS"/>
    <property type="match status" value="1"/>
</dbReference>
<feature type="transmembrane region" description="Helical" evidence="5">
    <location>
        <begin position="327"/>
        <end position="345"/>
    </location>
</feature>
<dbReference type="SUPFAM" id="SSF52091">
    <property type="entry name" value="SpoIIaa-like"/>
    <property type="match status" value="1"/>
</dbReference>
<proteinExistence type="predicted"/>
<feature type="transmembrane region" description="Helical" evidence="5">
    <location>
        <begin position="21"/>
        <end position="42"/>
    </location>
</feature>
<evidence type="ECO:0000256" key="5">
    <source>
        <dbReference type="SAM" id="Phobius"/>
    </source>
</evidence>
<gene>
    <name evidence="7" type="ORF">JM946_19040</name>
</gene>
<feature type="transmembrane region" description="Helical" evidence="5">
    <location>
        <begin position="352"/>
        <end position="370"/>
    </location>
</feature>
<feature type="transmembrane region" description="Helical" evidence="5">
    <location>
        <begin position="49"/>
        <end position="68"/>
    </location>
</feature>
<organism evidence="7 8">
    <name type="scientific">Steroidobacter gossypii</name>
    <dbReference type="NCBI Taxonomy" id="2805490"/>
    <lineage>
        <taxon>Bacteria</taxon>
        <taxon>Pseudomonadati</taxon>
        <taxon>Pseudomonadota</taxon>
        <taxon>Gammaproteobacteria</taxon>
        <taxon>Steroidobacterales</taxon>
        <taxon>Steroidobacteraceae</taxon>
        <taxon>Steroidobacter</taxon>
    </lineage>
</organism>
<dbReference type="InterPro" id="IPR036513">
    <property type="entry name" value="STAS_dom_sf"/>
</dbReference>
<keyword evidence="3 5" id="KW-1133">Transmembrane helix</keyword>
<feature type="transmembrane region" description="Helical" evidence="5">
    <location>
        <begin position="122"/>
        <end position="144"/>
    </location>
</feature>
<evidence type="ECO:0000256" key="2">
    <source>
        <dbReference type="ARBA" id="ARBA00022692"/>
    </source>
</evidence>
<feature type="transmembrane region" description="Helical" evidence="5">
    <location>
        <begin position="293"/>
        <end position="315"/>
    </location>
</feature>